<dbReference type="GO" id="GO:0008107">
    <property type="term" value="F:galactoside 2-alpha-L-fucosyltransferase activity"/>
    <property type="evidence" value="ECO:0007669"/>
    <property type="project" value="InterPro"/>
</dbReference>
<dbReference type="EMBL" id="CP017599">
    <property type="protein sequence ID" value="AOX03495.1"/>
    <property type="molecule type" value="Genomic_DNA"/>
</dbReference>
<dbReference type="GO" id="GO:0016020">
    <property type="term" value="C:membrane"/>
    <property type="evidence" value="ECO:0007669"/>
    <property type="project" value="InterPro"/>
</dbReference>
<evidence type="ECO:0000313" key="4">
    <source>
        <dbReference type="Proteomes" id="UP000177870"/>
    </source>
</evidence>
<dbReference type="AlphaFoldDB" id="A0A1D8U0Y1"/>
<organism evidence="3 4">
    <name type="scientific">Moorena producens PAL-8-15-08-1</name>
    <dbReference type="NCBI Taxonomy" id="1458985"/>
    <lineage>
        <taxon>Bacteria</taxon>
        <taxon>Bacillati</taxon>
        <taxon>Cyanobacteriota</taxon>
        <taxon>Cyanophyceae</taxon>
        <taxon>Coleofasciculales</taxon>
        <taxon>Coleofasciculaceae</taxon>
        <taxon>Moorena</taxon>
    </lineage>
</organism>
<dbReference type="PANTHER" id="PTHR11927">
    <property type="entry name" value="GALACTOSIDE 2-L-FUCOSYLTRANSFERASE"/>
    <property type="match status" value="1"/>
</dbReference>
<reference evidence="4" key="1">
    <citation type="submission" date="2016-10" db="EMBL/GenBank/DDBJ databases">
        <title>Comparative genomics uncovers the prolific and rare metabolic potential of the cyanobacterial genus Moorea.</title>
        <authorList>
            <person name="Leao T."/>
            <person name="Castelao G."/>
            <person name="Korobeynikov A."/>
            <person name="Monroe E.A."/>
            <person name="Podell S."/>
            <person name="Glukhov E."/>
            <person name="Allen E."/>
            <person name="Gerwick W.H."/>
            <person name="Gerwick L."/>
        </authorList>
    </citation>
    <scope>NUCLEOTIDE SEQUENCE [LARGE SCALE GENOMIC DNA]</scope>
    <source>
        <strain evidence="4">PAL-8-15-08-1</strain>
    </source>
</reference>
<dbReference type="RefSeq" id="WP_070395869.1">
    <property type="nucleotide sequence ID" value="NZ_CP017599.1"/>
</dbReference>
<gene>
    <name evidence="3" type="ORF">BJP34_32325</name>
</gene>
<evidence type="ECO:0000256" key="2">
    <source>
        <dbReference type="ARBA" id="ARBA00022679"/>
    </source>
</evidence>
<name>A0A1D8U0Y1_9CYAN</name>
<keyword evidence="2 3" id="KW-0808">Transferase</keyword>
<dbReference type="OrthoDB" id="504426at2"/>
<dbReference type="KEGG" id="mpro:BJP34_32325"/>
<keyword evidence="1" id="KW-0328">Glycosyltransferase</keyword>
<dbReference type="Pfam" id="PF01531">
    <property type="entry name" value="Glyco_transf_11"/>
    <property type="match status" value="1"/>
</dbReference>
<proteinExistence type="predicted"/>
<sequence>MNSHKKLIIFTQGGGRFGNQLINYGHLIAFILEHSNEYDLINMAFWPYAHLLENLSEDKRCIIPSSHEKCKNFDNLNNFLRLFPNKISKLIKSNLIDILCVYAAIDPGMQSIIVGDKRLSSFSSYEKIDKLSLDNMNDIKFFEKANITLLSGWPIRSWSLFRKHQSLIRSYLRFNSIYTNVADEFIKKLRKNYDFLIGVLIRQGDYRQYANGRFFFDTNQYINWIIEAKKLFSEFGSVGFIVTSDQPQYHMKFDGLDVVFATGIAGASGHYVESIAELSQCDLVMTPPSTFGTWAGFMGNTPILPLYDKSQPISKNEIFKNHIFDAILHSHMSIGVK</sequence>
<protein>
    <submittedName>
        <fullName evidence="3">Glycosyl transferase family 11</fullName>
    </submittedName>
</protein>
<accession>A0A1D8U0Y1</accession>
<dbReference type="InterPro" id="IPR002516">
    <property type="entry name" value="Glyco_trans_11"/>
</dbReference>
<dbReference type="GO" id="GO:0005975">
    <property type="term" value="P:carbohydrate metabolic process"/>
    <property type="evidence" value="ECO:0007669"/>
    <property type="project" value="InterPro"/>
</dbReference>
<dbReference type="STRING" id="1458985.BJP34_32325"/>
<dbReference type="PANTHER" id="PTHR11927:SF9">
    <property type="entry name" value="L-FUCOSYLTRANSFERASE"/>
    <property type="match status" value="1"/>
</dbReference>
<evidence type="ECO:0000313" key="3">
    <source>
        <dbReference type="EMBL" id="AOX03495.1"/>
    </source>
</evidence>
<dbReference type="Proteomes" id="UP000177870">
    <property type="component" value="Chromosome"/>
</dbReference>
<evidence type="ECO:0000256" key="1">
    <source>
        <dbReference type="ARBA" id="ARBA00022676"/>
    </source>
</evidence>